<dbReference type="InterPro" id="IPR051121">
    <property type="entry name" value="FAH"/>
</dbReference>
<dbReference type="PANTHER" id="PTHR42796">
    <property type="entry name" value="FUMARYLACETOACETATE HYDROLASE DOMAIN-CONTAINING PROTEIN 2A-RELATED"/>
    <property type="match status" value="1"/>
</dbReference>
<name>A0ABM6STD9_9ACTN</name>
<dbReference type="EMBL" id="CP026652">
    <property type="protein sequence ID" value="AVH57633.1"/>
    <property type="molecule type" value="Genomic_DNA"/>
</dbReference>
<keyword evidence="2" id="KW-0479">Metal-binding</keyword>
<protein>
    <submittedName>
        <fullName evidence="4">Fumarylacetoacetase</fullName>
    </submittedName>
</protein>
<dbReference type="RefSeq" id="WP_099502081.1">
    <property type="nucleotide sequence ID" value="NZ_CP026652.1"/>
</dbReference>
<evidence type="ECO:0000256" key="2">
    <source>
        <dbReference type="ARBA" id="ARBA00022723"/>
    </source>
</evidence>
<evidence type="ECO:0000313" key="5">
    <source>
        <dbReference type="Proteomes" id="UP000238413"/>
    </source>
</evidence>
<accession>A0ABM6STD9</accession>
<proteinExistence type="inferred from homology"/>
<evidence type="ECO:0000259" key="3">
    <source>
        <dbReference type="Pfam" id="PF01557"/>
    </source>
</evidence>
<feature type="domain" description="Fumarylacetoacetase-like C-terminal" evidence="3">
    <location>
        <begin position="80"/>
        <end position="320"/>
    </location>
</feature>
<dbReference type="InterPro" id="IPR036663">
    <property type="entry name" value="Fumarylacetoacetase_C_sf"/>
</dbReference>
<dbReference type="Pfam" id="PF01557">
    <property type="entry name" value="FAA_hydrolase"/>
    <property type="match status" value="1"/>
</dbReference>
<gene>
    <name evidence="4" type="ORF">C4B68_19765</name>
</gene>
<reference evidence="4 5" key="1">
    <citation type="submission" date="2018-02" db="EMBL/GenBank/DDBJ databases">
        <title>Complete genome sequence of Streptomyces dengpaensis, the producer of angucyclines.</title>
        <authorList>
            <person name="Yumei L."/>
        </authorList>
    </citation>
    <scope>NUCLEOTIDE SEQUENCE [LARGE SCALE GENOMIC DNA]</scope>
    <source>
        <strain evidence="4 5">XZHG99</strain>
    </source>
</reference>
<dbReference type="SUPFAM" id="SSF56529">
    <property type="entry name" value="FAH"/>
    <property type="match status" value="1"/>
</dbReference>
<evidence type="ECO:0000256" key="1">
    <source>
        <dbReference type="ARBA" id="ARBA00010211"/>
    </source>
</evidence>
<organism evidence="4 5">
    <name type="scientific">Streptomyces dengpaensis</name>
    <dbReference type="NCBI Taxonomy" id="2049881"/>
    <lineage>
        <taxon>Bacteria</taxon>
        <taxon>Bacillati</taxon>
        <taxon>Actinomycetota</taxon>
        <taxon>Actinomycetes</taxon>
        <taxon>Kitasatosporales</taxon>
        <taxon>Streptomycetaceae</taxon>
        <taxon>Streptomyces</taxon>
    </lineage>
</organism>
<comment type="similarity">
    <text evidence="1">Belongs to the FAH family.</text>
</comment>
<dbReference type="Proteomes" id="UP000238413">
    <property type="component" value="Chromosome"/>
</dbReference>
<dbReference type="PANTHER" id="PTHR42796:SF4">
    <property type="entry name" value="FUMARYLACETOACETATE HYDROLASE DOMAIN-CONTAINING PROTEIN 2A"/>
    <property type="match status" value="1"/>
</dbReference>
<evidence type="ECO:0000313" key="4">
    <source>
        <dbReference type="EMBL" id="AVH57633.1"/>
    </source>
</evidence>
<dbReference type="Gene3D" id="3.90.850.10">
    <property type="entry name" value="Fumarylacetoacetase-like, C-terminal domain"/>
    <property type="match status" value="1"/>
</dbReference>
<sequence>MSTNVLRTADGWWVVRDERAVRIETKAVTTAELLADLPHARLRSRGGAPTAVREAAASDESGTPVADLVALPPVTTPCRVVAQMVNYRSHAKDSGFTGDIPPTFFRKASGSVSGPHDTIVRPAHVNFLDYEVELGLVMGATLPVGTVVEERDLPRYVAGLVLTNDVSARDVQLTKTQFYESKSYPTFTPTGPYLTLLEPEDFAHLLNLRLRLSVNGEPRQDRTLADMIVRPAQALTLLARFQTLDPGDLLLTGTPGGTALKAPPKPLEKIGALLPPALKWKAFFKSQAKNPRYLSEGDLITATIATPDGRIDLGEQRTPVADAT</sequence>
<dbReference type="InterPro" id="IPR011234">
    <property type="entry name" value="Fumarylacetoacetase-like_C"/>
</dbReference>
<keyword evidence="5" id="KW-1185">Reference proteome</keyword>